<dbReference type="EMBL" id="BQNB010015073">
    <property type="protein sequence ID" value="GJT35702.1"/>
    <property type="molecule type" value="Genomic_DNA"/>
</dbReference>
<reference evidence="1" key="1">
    <citation type="journal article" date="2022" name="Int. J. Mol. Sci.">
        <title>Draft Genome of Tanacetum Coccineum: Genomic Comparison of Closely Related Tanacetum-Family Plants.</title>
        <authorList>
            <person name="Yamashiro T."/>
            <person name="Shiraishi A."/>
            <person name="Nakayama K."/>
            <person name="Satake H."/>
        </authorList>
    </citation>
    <scope>NUCLEOTIDE SEQUENCE</scope>
</reference>
<name>A0ABQ5DBE4_9ASTR</name>
<evidence type="ECO:0000313" key="2">
    <source>
        <dbReference type="Proteomes" id="UP001151760"/>
    </source>
</evidence>
<proteinExistence type="predicted"/>
<comment type="caution">
    <text evidence="1">The sequence shown here is derived from an EMBL/GenBank/DDBJ whole genome shotgun (WGS) entry which is preliminary data.</text>
</comment>
<evidence type="ECO:0000313" key="1">
    <source>
        <dbReference type="EMBL" id="GJT35702.1"/>
    </source>
</evidence>
<dbReference type="Proteomes" id="UP001151760">
    <property type="component" value="Unassembled WGS sequence"/>
</dbReference>
<accession>A0ABQ5DBE4</accession>
<gene>
    <name evidence="1" type="ORF">Tco_0926121</name>
</gene>
<protein>
    <submittedName>
        <fullName evidence="1">Uncharacterized protein</fullName>
    </submittedName>
</protein>
<sequence>MAMLSVKINRFEKKESFCGEKGKKFEGLITKGLLLPMVLDKDLERRRFSNQLLYINVRVMESLCHAIWGICSGGRKKGGKTVYRFLKQWEERRKMVCSSIWDVAGAEDNAFFAWTGEGRWMVTSKSAVALDKEKEKGRKRMIEYLEKFSVFVKAVGMHAVPPPITGTFMPPSNNPDLDDTQVTYGSKSNNYFETNSVSNDFVSCVSSVKSSSSKTNEPLASAPSSVAFQTMSETADQQPSFTNVL</sequence>
<keyword evidence="2" id="KW-1185">Reference proteome</keyword>
<organism evidence="1 2">
    <name type="scientific">Tanacetum coccineum</name>
    <dbReference type="NCBI Taxonomy" id="301880"/>
    <lineage>
        <taxon>Eukaryota</taxon>
        <taxon>Viridiplantae</taxon>
        <taxon>Streptophyta</taxon>
        <taxon>Embryophyta</taxon>
        <taxon>Tracheophyta</taxon>
        <taxon>Spermatophyta</taxon>
        <taxon>Magnoliopsida</taxon>
        <taxon>eudicotyledons</taxon>
        <taxon>Gunneridae</taxon>
        <taxon>Pentapetalae</taxon>
        <taxon>asterids</taxon>
        <taxon>campanulids</taxon>
        <taxon>Asterales</taxon>
        <taxon>Asteraceae</taxon>
        <taxon>Asteroideae</taxon>
        <taxon>Anthemideae</taxon>
        <taxon>Anthemidinae</taxon>
        <taxon>Tanacetum</taxon>
    </lineage>
</organism>
<reference evidence="1" key="2">
    <citation type="submission" date="2022-01" db="EMBL/GenBank/DDBJ databases">
        <authorList>
            <person name="Yamashiro T."/>
            <person name="Shiraishi A."/>
            <person name="Satake H."/>
            <person name="Nakayama K."/>
        </authorList>
    </citation>
    <scope>NUCLEOTIDE SEQUENCE</scope>
</reference>